<dbReference type="FunFam" id="2.40.110.10:FF:000020">
    <property type="entry name" value="Putative acyl-CoA dehydrogenase YdbM"/>
    <property type="match status" value="1"/>
</dbReference>
<evidence type="ECO:0000256" key="1">
    <source>
        <dbReference type="ARBA" id="ARBA00022630"/>
    </source>
</evidence>
<evidence type="ECO:0000313" key="6">
    <source>
        <dbReference type="Proteomes" id="UP000249464"/>
    </source>
</evidence>
<organism evidence="5 6">
    <name type="scientific">Microbotryum silenes-dioicae</name>
    <dbReference type="NCBI Taxonomy" id="796604"/>
    <lineage>
        <taxon>Eukaryota</taxon>
        <taxon>Fungi</taxon>
        <taxon>Dikarya</taxon>
        <taxon>Basidiomycota</taxon>
        <taxon>Pucciniomycotina</taxon>
        <taxon>Microbotryomycetes</taxon>
        <taxon>Microbotryales</taxon>
        <taxon>Microbotryaceae</taxon>
        <taxon>Microbotryum</taxon>
    </lineage>
</organism>
<dbReference type="InterPro" id="IPR036250">
    <property type="entry name" value="AcylCo_DH-like_C"/>
</dbReference>
<dbReference type="SUPFAM" id="SSF56645">
    <property type="entry name" value="Acyl-CoA dehydrogenase NM domain-like"/>
    <property type="match status" value="1"/>
</dbReference>
<dbReference type="Gene3D" id="1.10.540.10">
    <property type="entry name" value="Acyl-CoA dehydrogenase/oxidase, N-terminal domain"/>
    <property type="match status" value="1"/>
</dbReference>
<dbReference type="Gene3D" id="1.20.140.10">
    <property type="entry name" value="Butyryl-CoA Dehydrogenase, subunit A, domain 3"/>
    <property type="match status" value="1"/>
</dbReference>
<evidence type="ECO:0000256" key="3">
    <source>
        <dbReference type="SAM" id="MobiDB-lite"/>
    </source>
</evidence>
<dbReference type="Pfam" id="PF02771">
    <property type="entry name" value="Acyl-CoA_dh_N"/>
    <property type="match status" value="1"/>
</dbReference>
<dbReference type="GO" id="GO:0006552">
    <property type="term" value="P:L-leucine catabolic process"/>
    <property type="evidence" value="ECO:0007669"/>
    <property type="project" value="TreeGrafter"/>
</dbReference>
<dbReference type="STRING" id="796604.A0A2X0P321"/>
<proteinExistence type="predicted"/>
<dbReference type="Proteomes" id="UP000249464">
    <property type="component" value="Unassembled WGS sequence"/>
</dbReference>
<dbReference type="InterPro" id="IPR009100">
    <property type="entry name" value="AcylCoA_DH/oxidase_NM_dom_sf"/>
</dbReference>
<evidence type="ECO:0000256" key="2">
    <source>
        <dbReference type="ARBA" id="ARBA00023002"/>
    </source>
</evidence>
<feature type="compositionally biased region" description="Low complexity" evidence="3">
    <location>
        <begin position="489"/>
        <end position="510"/>
    </location>
</feature>
<keyword evidence="6" id="KW-1185">Reference proteome</keyword>
<evidence type="ECO:0000313" key="5">
    <source>
        <dbReference type="EMBL" id="SGY61686.1"/>
    </source>
</evidence>
<keyword evidence="1" id="KW-0285">Flavoprotein</keyword>
<dbReference type="SUPFAM" id="SSF47203">
    <property type="entry name" value="Acyl-CoA dehydrogenase C-terminal domain-like"/>
    <property type="match status" value="1"/>
</dbReference>
<gene>
    <name evidence="5" type="primary">BQ5605_C007g04588</name>
    <name evidence="5" type="ORF">BQ5605_C007G04588</name>
</gene>
<feature type="region of interest" description="Disordered" evidence="3">
    <location>
        <begin position="572"/>
        <end position="606"/>
    </location>
</feature>
<sequence length="958" mass="104063">MPHAVDTPPTSFDSLKLGNGSKISYPDYTTASRPVSLEDFLRRAEEVSDLLGLDVAQRDNRNEVPYAQIQLLKDAGLVTALGPTCYGGGGLPFEASYKIQRIISRGDSSVGMILAYSYLWSWTAQVVGTQEQADALAKRVTEGRFILGGAVNPRDSDLTVTESEDGKSIVFNGRKAFSTGSKVSDLTVLEGVIKGTETHVFAIAESKQPGIKFGDDWVDVLGMRGSQSGSVTISDVRLPWSEALGFVEKIFVPLGAWNTLLLPAIQLQFTNFYTGTAQGALKKGALFTAKNTRGWPFAADPKQTGSEEFYIQALYGEWQAKLWALEAQVDRAGEIIGQLLTRESRQITEDERGYAAVRIAAAKVTSTEFALEVTSKIYEALGSRSIALRAGFAHFFNNVRTHTLHDPVAHKKAEVGRYVLTGEYATPTWYTLLTASRAAAGFAALALLASASTYDSFTTISMPPKGLKAAGKIKRTATAAFDPSSVGIGSSSTAPVAGSASGSGDVSTSTQDGDVRTMPLDGDRLSVSDLFELRSSAVALLSSGDEDKMEEARGLLRGILHGVQDLLPLVPKHHSSQAQEGQIEGNGKGKASNEDQAGEEDSEKVELTNDQLRALGLVDKEQQTIALEAEPQLYYLQAWALHHYALVLPAGKTFAQAKLLSEETGKRRKLDPSESRDPGEWLALASQKYEEALRWHADSGNDFDLSHLLVLADGNRCSADRTAFLMSKQEEEAARELMESGVGDLLPLITRIKFDGQHTQEIEVFFEERGDLIAVILRSIASVIASQEEVASLAQLAHSEKVCSALDTALEPINNGNGSWITAETALQWRFDLAIIRGDIALAQFGVEIEIVEDKYRPDATEDDEGDVEPLPVDAEEVNEAQRRGEEAIAKLRGTIELYSGLPAKKQIATVKTEQYRKLEEAHLMYSALFNPDDEKKAQEIEAELSKIRAEGGLDQTS</sequence>
<dbReference type="PANTHER" id="PTHR43884:SF12">
    <property type="entry name" value="ISOVALERYL-COA DEHYDROGENASE, MITOCHONDRIAL-RELATED"/>
    <property type="match status" value="1"/>
</dbReference>
<dbReference type="InterPro" id="IPR013786">
    <property type="entry name" value="AcylCoA_DH/ox_N"/>
</dbReference>
<keyword evidence="2" id="KW-0560">Oxidoreductase</keyword>
<dbReference type="EMBL" id="FQNC01000045">
    <property type="protein sequence ID" value="SGY61686.1"/>
    <property type="molecule type" value="Genomic_DNA"/>
</dbReference>
<name>A0A2X0P321_9BASI</name>
<feature type="domain" description="Acyl-CoA dehydrogenase/oxidase N-terminal" evidence="4">
    <location>
        <begin position="55"/>
        <end position="143"/>
    </location>
</feature>
<dbReference type="PANTHER" id="PTHR43884">
    <property type="entry name" value="ACYL-COA DEHYDROGENASE"/>
    <property type="match status" value="1"/>
</dbReference>
<accession>A0A2X0P321</accession>
<protein>
    <submittedName>
        <fullName evidence="5">BQ5605_C007g04588 protein</fullName>
    </submittedName>
</protein>
<dbReference type="GO" id="GO:0050660">
    <property type="term" value="F:flavin adenine dinucleotide binding"/>
    <property type="evidence" value="ECO:0007669"/>
    <property type="project" value="InterPro"/>
</dbReference>
<reference evidence="5 6" key="1">
    <citation type="submission" date="2016-11" db="EMBL/GenBank/DDBJ databases">
        <authorList>
            <person name="Jaros S."/>
            <person name="Januszkiewicz K."/>
            <person name="Wedrychowicz H."/>
        </authorList>
    </citation>
    <scope>NUCLEOTIDE SEQUENCE [LARGE SCALE GENOMIC DNA]</scope>
</reference>
<dbReference type="InterPro" id="IPR046373">
    <property type="entry name" value="Acyl-CoA_Oxase/DH_mid-dom_sf"/>
</dbReference>
<dbReference type="GO" id="GO:0008470">
    <property type="term" value="F:3-methylbutanoyl-CoA dehydrogenase activity"/>
    <property type="evidence" value="ECO:0007669"/>
    <property type="project" value="TreeGrafter"/>
</dbReference>
<dbReference type="InterPro" id="IPR037069">
    <property type="entry name" value="AcylCoA_DH/ox_N_sf"/>
</dbReference>
<evidence type="ECO:0000259" key="4">
    <source>
        <dbReference type="Pfam" id="PF02771"/>
    </source>
</evidence>
<dbReference type="AlphaFoldDB" id="A0A2X0P321"/>
<feature type="region of interest" description="Disordered" evidence="3">
    <location>
        <begin position="487"/>
        <end position="521"/>
    </location>
</feature>
<dbReference type="Gene3D" id="2.40.110.10">
    <property type="entry name" value="Butyryl-CoA Dehydrogenase, subunit A, domain 2"/>
    <property type="match status" value="1"/>
</dbReference>